<dbReference type="PANTHER" id="PTHR43765">
    <property type="entry name" value="2-DEHYDROPANTOATE 2-REDUCTASE-RELATED"/>
    <property type="match status" value="1"/>
</dbReference>
<dbReference type="RefSeq" id="WP_085878930.1">
    <property type="nucleotide sequence ID" value="NZ_FWFZ01000008.1"/>
</dbReference>
<comment type="similarity">
    <text evidence="2">Belongs to the ketopantoate reductase family.</text>
</comment>
<evidence type="ECO:0000313" key="12">
    <source>
        <dbReference type="EMBL" id="SLN48404.1"/>
    </source>
</evidence>
<dbReference type="SUPFAM" id="SSF48179">
    <property type="entry name" value="6-phosphogluconate dehydrogenase C-terminal domain-like"/>
    <property type="match status" value="1"/>
</dbReference>
<comment type="pathway">
    <text evidence="1">Cofactor biosynthesis; (R)-pantothenate biosynthesis; (R)-pantoate from 3-methyl-2-oxobutanoate: step 2/2.</text>
</comment>
<keyword evidence="7" id="KW-0560">Oxidoreductase</keyword>
<dbReference type="InterPro" id="IPR013332">
    <property type="entry name" value="KPR_N"/>
</dbReference>
<dbReference type="UniPathway" id="UPA00028">
    <property type="reaction ID" value="UER00004"/>
</dbReference>
<dbReference type="Pfam" id="PF02558">
    <property type="entry name" value="ApbA"/>
    <property type="match status" value="1"/>
</dbReference>
<evidence type="ECO:0000256" key="5">
    <source>
        <dbReference type="ARBA" id="ARBA00022655"/>
    </source>
</evidence>
<keyword evidence="5" id="KW-0566">Pantothenate biosynthesis</keyword>
<evidence type="ECO:0000256" key="9">
    <source>
        <dbReference type="ARBA" id="ARBA00048793"/>
    </source>
</evidence>
<dbReference type="Pfam" id="PF08546">
    <property type="entry name" value="ApbA_C"/>
    <property type="match status" value="1"/>
</dbReference>
<comment type="catalytic activity">
    <reaction evidence="9">
        <text>(R)-pantoate + NADP(+) = 2-dehydropantoate + NADPH + H(+)</text>
        <dbReference type="Rhea" id="RHEA:16233"/>
        <dbReference type="ChEBI" id="CHEBI:11561"/>
        <dbReference type="ChEBI" id="CHEBI:15378"/>
        <dbReference type="ChEBI" id="CHEBI:15980"/>
        <dbReference type="ChEBI" id="CHEBI:57783"/>
        <dbReference type="ChEBI" id="CHEBI:58349"/>
        <dbReference type="EC" id="1.1.1.169"/>
    </reaction>
</comment>
<evidence type="ECO:0000256" key="7">
    <source>
        <dbReference type="ARBA" id="ARBA00023002"/>
    </source>
</evidence>
<evidence type="ECO:0000256" key="3">
    <source>
        <dbReference type="ARBA" id="ARBA00013014"/>
    </source>
</evidence>
<evidence type="ECO:0000256" key="6">
    <source>
        <dbReference type="ARBA" id="ARBA00022857"/>
    </source>
</evidence>
<dbReference type="GO" id="GO:0015940">
    <property type="term" value="P:pantothenate biosynthetic process"/>
    <property type="evidence" value="ECO:0007669"/>
    <property type="project" value="UniProtKB-UniPathway"/>
</dbReference>
<evidence type="ECO:0000256" key="8">
    <source>
        <dbReference type="ARBA" id="ARBA00032024"/>
    </source>
</evidence>
<dbReference type="PANTHER" id="PTHR43765:SF2">
    <property type="entry name" value="2-DEHYDROPANTOATE 2-REDUCTASE"/>
    <property type="match status" value="1"/>
</dbReference>
<dbReference type="EC" id="1.1.1.169" evidence="3"/>
<dbReference type="GO" id="GO:0008677">
    <property type="term" value="F:2-dehydropantoate 2-reductase activity"/>
    <property type="evidence" value="ECO:0007669"/>
    <property type="project" value="UniProtKB-EC"/>
</dbReference>
<keyword evidence="13" id="KW-1185">Reference proteome</keyword>
<evidence type="ECO:0000259" key="10">
    <source>
        <dbReference type="Pfam" id="PF02558"/>
    </source>
</evidence>
<evidence type="ECO:0000256" key="4">
    <source>
        <dbReference type="ARBA" id="ARBA00019465"/>
    </source>
</evidence>
<dbReference type="Gene3D" id="3.40.50.720">
    <property type="entry name" value="NAD(P)-binding Rossmann-like Domain"/>
    <property type="match status" value="1"/>
</dbReference>
<dbReference type="EMBL" id="FWFZ01000008">
    <property type="protein sequence ID" value="SLN48404.1"/>
    <property type="molecule type" value="Genomic_DNA"/>
</dbReference>
<dbReference type="Gene3D" id="1.10.1040.10">
    <property type="entry name" value="N-(1-d-carboxylethyl)-l-norvaline Dehydrogenase, domain 2"/>
    <property type="match status" value="1"/>
</dbReference>
<dbReference type="InterPro" id="IPR013328">
    <property type="entry name" value="6PGD_dom2"/>
</dbReference>
<reference evidence="12 13" key="1">
    <citation type="submission" date="2017-03" db="EMBL/GenBank/DDBJ databases">
        <authorList>
            <person name="Afonso C.L."/>
            <person name="Miller P.J."/>
            <person name="Scott M.A."/>
            <person name="Spackman E."/>
            <person name="Goraichik I."/>
            <person name="Dimitrov K.M."/>
            <person name="Suarez D.L."/>
            <person name="Swayne D.E."/>
        </authorList>
    </citation>
    <scope>NUCLEOTIDE SEQUENCE [LARGE SCALE GENOMIC DNA]</scope>
    <source>
        <strain evidence="12 13">CECT 7023</strain>
    </source>
</reference>
<dbReference type="GO" id="GO:0050661">
    <property type="term" value="F:NADP binding"/>
    <property type="evidence" value="ECO:0007669"/>
    <property type="project" value="TreeGrafter"/>
</dbReference>
<dbReference type="InterPro" id="IPR013752">
    <property type="entry name" value="KPA_reductase"/>
</dbReference>
<dbReference type="PROSITE" id="PS51257">
    <property type="entry name" value="PROKAR_LIPOPROTEIN"/>
    <property type="match status" value="1"/>
</dbReference>
<dbReference type="Proteomes" id="UP000193900">
    <property type="component" value="Unassembled WGS sequence"/>
</dbReference>
<dbReference type="InterPro" id="IPR008927">
    <property type="entry name" value="6-PGluconate_DH-like_C_sf"/>
</dbReference>
<feature type="domain" description="Ketopantoate reductase C-terminal" evidence="11">
    <location>
        <begin position="213"/>
        <end position="298"/>
    </location>
</feature>
<dbReference type="InterPro" id="IPR050838">
    <property type="entry name" value="Ketopantoate_reductase"/>
</dbReference>
<accession>A0A1Y5SU29</accession>
<name>A0A1Y5SU29_9RHOB</name>
<evidence type="ECO:0000259" key="11">
    <source>
        <dbReference type="Pfam" id="PF08546"/>
    </source>
</evidence>
<gene>
    <name evidence="12" type="ORF">ROA7023_02083</name>
</gene>
<dbReference type="SUPFAM" id="SSF51735">
    <property type="entry name" value="NAD(P)-binding Rossmann-fold domains"/>
    <property type="match status" value="1"/>
</dbReference>
<dbReference type="OrthoDB" id="9796561at2"/>
<proteinExistence type="inferred from homology"/>
<protein>
    <recommendedName>
        <fullName evidence="4">2-dehydropantoate 2-reductase</fullName>
        <ecNumber evidence="3">1.1.1.169</ecNumber>
    </recommendedName>
    <alternativeName>
        <fullName evidence="8">Ketopantoate reductase</fullName>
    </alternativeName>
</protein>
<feature type="domain" description="Ketopantoate reductase N-terminal" evidence="10">
    <location>
        <begin position="3"/>
        <end position="139"/>
    </location>
</feature>
<evidence type="ECO:0000256" key="2">
    <source>
        <dbReference type="ARBA" id="ARBA00007870"/>
    </source>
</evidence>
<dbReference type="GO" id="GO:0005737">
    <property type="term" value="C:cytoplasm"/>
    <property type="evidence" value="ECO:0007669"/>
    <property type="project" value="TreeGrafter"/>
</dbReference>
<keyword evidence="6" id="KW-0521">NADP</keyword>
<organism evidence="12 13">
    <name type="scientific">Roseisalinus antarcticus</name>
    <dbReference type="NCBI Taxonomy" id="254357"/>
    <lineage>
        <taxon>Bacteria</taxon>
        <taxon>Pseudomonadati</taxon>
        <taxon>Pseudomonadota</taxon>
        <taxon>Alphaproteobacteria</taxon>
        <taxon>Rhodobacterales</taxon>
        <taxon>Roseobacteraceae</taxon>
        <taxon>Roseisalinus</taxon>
    </lineage>
</organism>
<dbReference type="InterPro" id="IPR036291">
    <property type="entry name" value="NAD(P)-bd_dom_sf"/>
</dbReference>
<sequence>MRIIVMGVGAVGGTIAACLALAGRDVVGVARGAQLATIRAKGLRLHSPEIDAVARFDCVSDPADIALRSDDSILLSVKTQHTPAALEQLRAAGVTDQPIFCAQNGVENERLAARIFPNVHGMAVMLPADFVSAGEVQAYGTPNCGFFDIGRFPSGSDTGDAALAEALNGTGLRAFVTDDVMARKYGKLLLNLGNGVEAAIGRGADPAPFTEVLKAEAVAVFKAAGIPWRDMGRSDPRRTDIMRIGEIAGVTRVGSSSTQSLERAAGSIETDYMNGEIALLGRLHGVPTPANAALARIAADLAQARRPPGSMSSQEFASALGL</sequence>
<evidence type="ECO:0000313" key="13">
    <source>
        <dbReference type="Proteomes" id="UP000193900"/>
    </source>
</evidence>
<evidence type="ECO:0000256" key="1">
    <source>
        <dbReference type="ARBA" id="ARBA00004994"/>
    </source>
</evidence>
<dbReference type="AlphaFoldDB" id="A0A1Y5SU29"/>